<proteinExistence type="predicted"/>
<dbReference type="InterPro" id="IPR036225">
    <property type="entry name" value="SRP/SRP_N"/>
</dbReference>
<reference evidence="2" key="1">
    <citation type="submission" date="2018-05" db="EMBL/GenBank/DDBJ databases">
        <authorList>
            <person name="Lanie J.A."/>
            <person name="Ng W.-L."/>
            <person name="Kazmierczak K.M."/>
            <person name="Andrzejewski T.M."/>
            <person name="Davidsen T.M."/>
            <person name="Wayne K.J."/>
            <person name="Tettelin H."/>
            <person name="Glass J.I."/>
            <person name="Rusch D."/>
            <person name="Podicherti R."/>
            <person name="Tsui H.-C.T."/>
            <person name="Winkler M.E."/>
        </authorList>
    </citation>
    <scope>NUCLEOTIDE SEQUENCE</scope>
</reference>
<dbReference type="InterPro" id="IPR042101">
    <property type="entry name" value="SRP54_N_sf"/>
</dbReference>
<dbReference type="AlphaFoldDB" id="A0A382ZU69"/>
<dbReference type="SUPFAM" id="SSF47364">
    <property type="entry name" value="Domain of the SRP/SRP receptor G-proteins"/>
    <property type="match status" value="1"/>
</dbReference>
<dbReference type="GO" id="GO:0006614">
    <property type="term" value="P:SRP-dependent cotranslational protein targeting to membrane"/>
    <property type="evidence" value="ECO:0007669"/>
    <property type="project" value="InterPro"/>
</dbReference>
<dbReference type="InterPro" id="IPR013822">
    <property type="entry name" value="Signal_recog_particl_SRP54_hlx"/>
</dbReference>
<dbReference type="Pfam" id="PF02881">
    <property type="entry name" value="SRP54_N"/>
    <property type="match status" value="1"/>
</dbReference>
<dbReference type="GO" id="GO:0005525">
    <property type="term" value="F:GTP binding"/>
    <property type="evidence" value="ECO:0007669"/>
    <property type="project" value="InterPro"/>
</dbReference>
<name>A0A382ZU69_9ZZZZ</name>
<organism evidence="2">
    <name type="scientific">marine metagenome</name>
    <dbReference type="NCBI Taxonomy" id="408172"/>
    <lineage>
        <taxon>unclassified sequences</taxon>
        <taxon>metagenomes</taxon>
        <taxon>ecological metagenomes</taxon>
    </lineage>
</organism>
<feature type="domain" description="Signal recognition particle SRP54 helical bundle" evidence="1">
    <location>
        <begin position="4"/>
        <end position="37"/>
    </location>
</feature>
<feature type="non-terminal residue" evidence="2">
    <location>
        <position position="73"/>
    </location>
</feature>
<dbReference type="EMBL" id="UINC01186684">
    <property type="protein sequence ID" value="SVD99022.1"/>
    <property type="molecule type" value="Genomic_DNA"/>
</dbReference>
<protein>
    <recommendedName>
        <fullName evidence="1">Signal recognition particle SRP54 helical bundle domain-containing protein</fullName>
    </recommendedName>
</protein>
<gene>
    <name evidence="2" type="ORF">METZ01_LOCUS451876</name>
</gene>
<dbReference type="Gene3D" id="1.20.120.140">
    <property type="entry name" value="Signal recognition particle SRP54, nucleotide-binding domain"/>
    <property type="match status" value="1"/>
</dbReference>
<sequence length="73" mass="8370">MSGKNVTLESLEELQEQLLASDMGFETVESIMDVVERHGRDYFLEKVRNLLISTLPNRHVPEKVSNPIIFLIV</sequence>
<accession>A0A382ZU69</accession>
<evidence type="ECO:0000259" key="1">
    <source>
        <dbReference type="Pfam" id="PF02881"/>
    </source>
</evidence>
<evidence type="ECO:0000313" key="2">
    <source>
        <dbReference type="EMBL" id="SVD99022.1"/>
    </source>
</evidence>